<feature type="non-terminal residue" evidence="2">
    <location>
        <position position="277"/>
    </location>
</feature>
<dbReference type="SUPFAM" id="SSF53383">
    <property type="entry name" value="PLP-dependent transferases"/>
    <property type="match status" value="1"/>
</dbReference>
<dbReference type="PANTHER" id="PTHR30244">
    <property type="entry name" value="TRANSAMINASE"/>
    <property type="match status" value="1"/>
</dbReference>
<dbReference type="Pfam" id="PF01041">
    <property type="entry name" value="DegT_DnrJ_EryC1"/>
    <property type="match status" value="1"/>
</dbReference>
<dbReference type="GO" id="GO:0030170">
    <property type="term" value="F:pyridoxal phosphate binding"/>
    <property type="evidence" value="ECO:0007669"/>
    <property type="project" value="TreeGrafter"/>
</dbReference>
<evidence type="ECO:0000256" key="1">
    <source>
        <dbReference type="ARBA" id="ARBA00037999"/>
    </source>
</evidence>
<dbReference type="EMBL" id="JACPSX010000012">
    <property type="protein sequence ID" value="MBI3013631.1"/>
    <property type="molecule type" value="Genomic_DNA"/>
</dbReference>
<organism evidence="2 3">
    <name type="scientific">Tectimicrobiota bacterium</name>
    <dbReference type="NCBI Taxonomy" id="2528274"/>
    <lineage>
        <taxon>Bacteria</taxon>
        <taxon>Pseudomonadati</taxon>
        <taxon>Nitrospinota/Tectimicrobiota group</taxon>
        <taxon>Candidatus Tectimicrobiota</taxon>
    </lineage>
</organism>
<sequence length="277" mass="29294">MVSDPQEQRPVVTRIVRPSVGKEEAEAIGEVLASGFLTQGAAVARFEELLARVTGAPYVVAVSSGTAALHLALLALGIGPEDEVITSDFTFPATVNTIELVGAKPVLLDIDLVTYNMEADQLESAITPRTKAVLAVHEFGLMADMETIGQVAGRWSLPVIEDAACALGASQQVRGQPVVAGSAGKVGCFSFHPRKSITTGEGGCLTTADEELARCLRALRNHGLESAGGQVNLTLPGLNYRLTELQAAMGAVQLKKLDWALSERRRLAACYNERLAS</sequence>
<evidence type="ECO:0000313" key="2">
    <source>
        <dbReference type="EMBL" id="MBI3013631.1"/>
    </source>
</evidence>
<name>A0A932M050_UNCTE</name>
<gene>
    <name evidence="2" type="ORF">HYY65_00890</name>
</gene>
<comment type="caution">
    <text evidence="2">The sequence shown here is derived from an EMBL/GenBank/DDBJ whole genome shotgun (WGS) entry which is preliminary data.</text>
</comment>
<dbReference type="Gene3D" id="3.40.640.10">
    <property type="entry name" value="Type I PLP-dependent aspartate aminotransferase-like (Major domain)"/>
    <property type="match status" value="1"/>
</dbReference>
<dbReference type="InterPro" id="IPR000653">
    <property type="entry name" value="DegT/StrS_aminotransferase"/>
</dbReference>
<accession>A0A932M050</accession>
<comment type="similarity">
    <text evidence="1">Belongs to the DegT/DnrJ/EryC1 family.</text>
</comment>
<reference evidence="2" key="1">
    <citation type="submission" date="2020-07" db="EMBL/GenBank/DDBJ databases">
        <title>Huge and variable diversity of episymbiotic CPR bacteria and DPANN archaea in groundwater ecosystems.</title>
        <authorList>
            <person name="He C.Y."/>
            <person name="Keren R."/>
            <person name="Whittaker M."/>
            <person name="Farag I.F."/>
            <person name="Doudna J."/>
            <person name="Cate J.H.D."/>
            <person name="Banfield J.F."/>
        </authorList>
    </citation>
    <scope>NUCLEOTIDE SEQUENCE</scope>
    <source>
        <strain evidence="2">NC_groundwater_717_Ag_S-0.2um_59_8</strain>
    </source>
</reference>
<keyword evidence="2" id="KW-0032">Aminotransferase</keyword>
<dbReference type="GO" id="GO:0000271">
    <property type="term" value="P:polysaccharide biosynthetic process"/>
    <property type="evidence" value="ECO:0007669"/>
    <property type="project" value="TreeGrafter"/>
</dbReference>
<keyword evidence="2" id="KW-0808">Transferase</keyword>
<proteinExistence type="inferred from homology"/>
<dbReference type="CDD" id="cd00616">
    <property type="entry name" value="AHBA_syn"/>
    <property type="match status" value="1"/>
</dbReference>
<dbReference type="InterPro" id="IPR015424">
    <property type="entry name" value="PyrdxlP-dep_Trfase"/>
</dbReference>
<dbReference type="PANTHER" id="PTHR30244:SF34">
    <property type="entry name" value="DTDP-4-AMINO-4,6-DIDEOXYGALACTOSE TRANSAMINASE"/>
    <property type="match status" value="1"/>
</dbReference>
<protein>
    <submittedName>
        <fullName evidence="2">DegT/DnrJ/EryC1/StrS family aminotransferase</fullName>
    </submittedName>
</protein>
<dbReference type="GO" id="GO:0008483">
    <property type="term" value="F:transaminase activity"/>
    <property type="evidence" value="ECO:0007669"/>
    <property type="project" value="UniProtKB-KW"/>
</dbReference>
<dbReference type="InterPro" id="IPR015421">
    <property type="entry name" value="PyrdxlP-dep_Trfase_major"/>
</dbReference>
<dbReference type="Proteomes" id="UP000741360">
    <property type="component" value="Unassembled WGS sequence"/>
</dbReference>
<dbReference type="AlphaFoldDB" id="A0A932M050"/>
<evidence type="ECO:0000313" key="3">
    <source>
        <dbReference type="Proteomes" id="UP000741360"/>
    </source>
</evidence>